<dbReference type="Proteomes" id="UP000192333">
    <property type="component" value="Chromosome I"/>
</dbReference>
<keyword evidence="7 9" id="KW-0808">Transferase</keyword>
<feature type="transmembrane region" description="Helical" evidence="8">
    <location>
        <begin position="93"/>
        <end position="114"/>
    </location>
</feature>
<sequence>MLLLGRINGINLNYMLFNSIEFAIFLPVVFLLYWIPLKNSRKNQNILLLLSSYFFYGWWDWRFLSLILFSSTVDFLIGMKLDSEVNSKRRKTLLILSILINLGFLGFFKYYNFFQESFVDAFTFFGQKLQVDRLNIILPVGISFYTFQTLSYTIDVYKKKFPATLDIIGFYTFVSFFPQLVAGPIERASTLLPQFFNKRTFEYEKISTGLKMILWGLFMKVVVADRLSLFVDEVYSDVVSQSGISLAMATFFFSFQIYCDFAGYSLMAIGTAKMFDFDLMTNFKRPYFATSFKSFWSRWHISLSTWFRDYVYIPLGGSKVSKFKSGFNLFLTFFVSGFWHGANWTFLVWGALHGFYQVIEKYTIKIKLPKGILVLLVFILTNLAWVFFRAPSVSSAMVILKKIILFQGNGFYFGDKGIFLYSVLGIIVLIINDLIEEFRPNWNLLYHKNALVRLISIVLLIVYIISFGVFDQSQFIYFQF</sequence>
<keyword evidence="6 7" id="KW-0472">Membrane</keyword>
<feature type="transmembrane region" description="Helical" evidence="8">
    <location>
        <begin position="329"/>
        <end position="352"/>
    </location>
</feature>
<gene>
    <name evidence="9" type="ORF">SAMN00777080_4975</name>
</gene>
<evidence type="ECO:0000256" key="5">
    <source>
        <dbReference type="ARBA" id="ARBA00022989"/>
    </source>
</evidence>
<feature type="transmembrane region" description="Helical" evidence="8">
    <location>
        <begin position="243"/>
        <end position="264"/>
    </location>
</feature>
<protein>
    <submittedName>
        <fullName evidence="9">D-alanyl-lipoteichoic acid acyltransferase DltB, MBOAT superfamily</fullName>
    </submittedName>
</protein>
<dbReference type="PANTHER" id="PTHR13285">
    <property type="entry name" value="ACYLTRANSFERASE"/>
    <property type="match status" value="1"/>
</dbReference>
<organism evidence="9 10">
    <name type="scientific">Aquiflexum balticum DSM 16537</name>
    <dbReference type="NCBI Taxonomy" id="758820"/>
    <lineage>
        <taxon>Bacteria</taxon>
        <taxon>Pseudomonadati</taxon>
        <taxon>Bacteroidota</taxon>
        <taxon>Cytophagia</taxon>
        <taxon>Cytophagales</taxon>
        <taxon>Cyclobacteriaceae</taxon>
        <taxon>Aquiflexum</taxon>
    </lineage>
</organism>
<evidence type="ECO:0000256" key="2">
    <source>
        <dbReference type="ARBA" id="ARBA00010323"/>
    </source>
</evidence>
<dbReference type="GO" id="GO:0042121">
    <property type="term" value="P:alginic acid biosynthetic process"/>
    <property type="evidence" value="ECO:0007669"/>
    <property type="project" value="InterPro"/>
</dbReference>
<accession>A0A1W2HBP3</accession>
<evidence type="ECO:0000256" key="1">
    <source>
        <dbReference type="ARBA" id="ARBA00004651"/>
    </source>
</evidence>
<proteinExistence type="inferred from homology"/>
<evidence type="ECO:0000256" key="6">
    <source>
        <dbReference type="ARBA" id="ARBA00023136"/>
    </source>
</evidence>
<reference evidence="10" key="1">
    <citation type="submission" date="2017-04" db="EMBL/GenBank/DDBJ databases">
        <authorList>
            <person name="Varghese N."/>
            <person name="Submissions S."/>
        </authorList>
    </citation>
    <scope>NUCLEOTIDE SEQUENCE [LARGE SCALE GENOMIC DNA]</scope>
    <source>
        <strain evidence="10">DSM 16537</strain>
    </source>
</reference>
<comment type="subcellular location">
    <subcellularLocation>
        <location evidence="1">Cell membrane</location>
        <topology evidence="1">Multi-pass membrane protein</topology>
    </subcellularLocation>
</comment>
<evidence type="ECO:0000313" key="9">
    <source>
        <dbReference type="EMBL" id="SMD46293.1"/>
    </source>
</evidence>
<feature type="transmembrane region" description="Helical" evidence="8">
    <location>
        <begin position="212"/>
        <end position="231"/>
    </location>
</feature>
<keyword evidence="4 8" id="KW-0812">Transmembrane</keyword>
<comment type="similarity">
    <text evidence="2 7">Belongs to the membrane-bound acyltransferase family.</text>
</comment>
<evidence type="ECO:0000256" key="8">
    <source>
        <dbReference type="SAM" id="Phobius"/>
    </source>
</evidence>
<evidence type="ECO:0000256" key="4">
    <source>
        <dbReference type="ARBA" id="ARBA00022692"/>
    </source>
</evidence>
<dbReference type="PANTHER" id="PTHR13285:SF18">
    <property type="entry name" value="PROTEIN-CYSTEINE N-PALMITOYLTRANSFERASE RASP"/>
    <property type="match status" value="1"/>
</dbReference>
<feature type="transmembrane region" description="Helical" evidence="8">
    <location>
        <begin position="372"/>
        <end position="390"/>
    </location>
</feature>
<dbReference type="GO" id="GO:0016746">
    <property type="term" value="F:acyltransferase activity"/>
    <property type="evidence" value="ECO:0007669"/>
    <property type="project" value="UniProtKB-KW"/>
</dbReference>
<keyword evidence="7 9" id="KW-0012">Acyltransferase</keyword>
<evidence type="ECO:0000313" key="10">
    <source>
        <dbReference type="Proteomes" id="UP000192333"/>
    </source>
</evidence>
<dbReference type="GO" id="GO:0005886">
    <property type="term" value="C:plasma membrane"/>
    <property type="evidence" value="ECO:0007669"/>
    <property type="project" value="UniProtKB-SubCell"/>
</dbReference>
<keyword evidence="5 8" id="KW-1133">Transmembrane helix</keyword>
<keyword evidence="3 7" id="KW-1003">Cell membrane</keyword>
<dbReference type="PIRSF" id="PIRSF500217">
    <property type="entry name" value="AlgI"/>
    <property type="match status" value="1"/>
</dbReference>
<dbReference type="InterPro" id="IPR024194">
    <property type="entry name" value="Ac/AlaTfrase_AlgI/DltB"/>
</dbReference>
<dbReference type="InterPro" id="IPR028362">
    <property type="entry name" value="AlgI"/>
</dbReference>
<name>A0A1W2HBP3_9BACT</name>
<evidence type="ECO:0000256" key="3">
    <source>
        <dbReference type="ARBA" id="ARBA00022475"/>
    </source>
</evidence>
<dbReference type="InterPro" id="IPR051085">
    <property type="entry name" value="MB_O-acyltransferase"/>
</dbReference>
<feature type="transmembrane region" description="Helical" evidence="8">
    <location>
        <begin position="61"/>
        <end position="81"/>
    </location>
</feature>
<dbReference type="Pfam" id="PF03062">
    <property type="entry name" value="MBOAT"/>
    <property type="match status" value="1"/>
</dbReference>
<dbReference type="AlphaFoldDB" id="A0A1W2HBP3"/>
<feature type="transmembrane region" description="Helical" evidence="8">
    <location>
        <begin position="134"/>
        <end position="154"/>
    </location>
</feature>
<keyword evidence="10" id="KW-1185">Reference proteome</keyword>
<feature type="transmembrane region" description="Helical" evidence="8">
    <location>
        <begin position="12"/>
        <end position="35"/>
    </location>
</feature>
<evidence type="ECO:0000256" key="7">
    <source>
        <dbReference type="PIRNR" id="PIRNR016636"/>
    </source>
</evidence>
<dbReference type="PIRSF" id="PIRSF016636">
    <property type="entry name" value="AlgI_DltB"/>
    <property type="match status" value="1"/>
</dbReference>
<feature type="transmembrane region" description="Helical" evidence="8">
    <location>
        <begin position="411"/>
        <end position="431"/>
    </location>
</feature>
<feature type="transmembrane region" description="Helical" evidence="8">
    <location>
        <begin position="451"/>
        <end position="470"/>
    </location>
</feature>
<dbReference type="EMBL" id="LT838813">
    <property type="protein sequence ID" value="SMD46293.1"/>
    <property type="molecule type" value="Genomic_DNA"/>
</dbReference>
<dbReference type="STRING" id="758820.SAMN00777080_4975"/>
<dbReference type="InterPro" id="IPR004299">
    <property type="entry name" value="MBOAT_fam"/>
</dbReference>